<evidence type="ECO:0000313" key="4">
    <source>
        <dbReference type="Proteomes" id="UP000237441"/>
    </source>
</evidence>
<organism evidence="3 4">
    <name type="scientific">Beauveria bassiana</name>
    <name type="common">White muscardine disease fungus</name>
    <name type="synonym">Tritirachium shiotae</name>
    <dbReference type="NCBI Taxonomy" id="176275"/>
    <lineage>
        <taxon>Eukaryota</taxon>
        <taxon>Fungi</taxon>
        <taxon>Dikarya</taxon>
        <taxon>Ascomycota</taxon>
        <taxon>Pezizomycotina</taxon>
        <taxon>Sordariomycetes</taxon>
        <taxon>Hypocreomycetidae</taxon>
        <taxon>Hypocreales</taxon>
        <taxon>Cordycipitaceae</taxon>
        <taxon>Beauveria</taxon>
    </lineage>
</organism>
<reference evidence="3 4" key="1">
    <citation type="submission" date="2016-07" db="EMBL/GenBank/DDBJ databases">
        <title>Comparative genomics of the entomopathogenic fungus Beauveria bassiana.</title>
        <authorList>
            <person name="Valero Jimenez C.A."/>
            <person name="Zwaan B.J."/>
            <person name="Van Kan J.A."/>
            <person name="Takken W."/>
            <person name="Debets A.J."/>
            <person name="Schoustra S.E."/>
            <person name="Koenraadt C.J."/>
        </authorList>
    </citation>
    <scope>NUCLEOTIDE SEQUENCE [LARGE SCALE GENOMIC DNA]</scope>
    <source>
        <strain evidence="3 4">ARSEF 8028</strain>
    </source>
</reference>
<protein>
    <submittedName>
        <fullName evidence="3">Uncharacterized protein</fullName>
    </submittedName>
</protein>
<accession>A0A2S7YL64</accession>
<dbReference type="AlphaFoldDB" id="A0A2S7YL64"/>
<dbReference type="OrthoDB" id="4227485at2759"/>
<gene>
    <name evidence="3" type="ORF">BB8028_0007g00300</name>
</gene>
<evidence type="ECO:0000256" key="2">
    <source>
        <dbReference type="SAM" id="MobiDB-lite"/>
    </source>
</evidence>
<proteinExistence type="predicted"/>
<feature type="region of interest" description="Disordered" evidence="2">
    <location>
        <begin position="662"/>
        <end position="735"/>
    </location>
</feature>
<feature type="compositionally biased region" description="Basic and acidic residues" evidence="2">
    <location>
        <begin position="662"/>
        <end position="677"/>
    </location>
</feature>
<feature type="compositionally biased region" description="Polar residues" evidence="2">
    <location>
        <begin position="699"/>
        <end position="720"/>
    </location>
</feature>
<sequence>MMAPSFAAVNQRIEEEKRAKFCGTASLRLSALEYRNPRRDGAGGSTRNIDAIERMFRQENGCRKEDSRHHAKAVISPQMLEAALRNAGISGEKLMSDALPFYELEFDPGIQIECIEGHDRLAAADNVLYGSKTRWIVDLYLNDICDDLRLLLSDGFDYQKPPDDGTYYVTIRSFQGHHGEKNRFFENLWLGRLATNANKRDLFDQLSTDKILCSSFDELLEIPALFGGFWLGSIHHLIRMKCPELHRSYLNHTFKWWHDICGGEQAAMRLITREDVEALEGKAPGACAADARSLFSQVMGGEVFGNFARSRREEIWSLVCSSSQRCLIPSLTTFFNDRKLLHDAIDSIRKILDFRDKPTLNSSLQEAFKDADQRQDRCIIQLSETTFGSVAGDAELRKNLAIRQIWLAAIRNYTELPAEPQKSSTMALSRSQSNITTLYELASLASRLGFKSDKIKAVLQVLPDRAIARNALLQARKPATFIFDDLESCIEQVVDVFAVATPVAAAESAENMVHKVKKRRSVSLKRFGRPNQADHEYDRERLFLPQIHEGLNSNMGEMSSTFVRWSMYCAYFGTPPALGAVDIETRANLSVPASQANEKAQTKMTFEGEHQSKLKELARDEESRREQLDELGLEIRRREAELAELQRQTKIAQTRLDSLHEADDLSHNSMPDIRDSVMDLIPNHPVSRSPSPSKRQSSEVPASQNRNTHLELQNLESDNPPTEHRRTQNATESDKPFQIKFLELKKTMTMKPSQKGHGVMQQAILYMKAGYSLADRNGARLNPRDCYDKVVDDRTYTIILQKDR</sequence>
<dbReference type="EMBL" id="JRHA01000007">
    <property type="protein sequence ID" value="PQK16827.1"/>
    <property type="molecule type" value="Genomic_DNA"/>
</dbReference>
<dbReference type="Proteomes" id="UP000237441">
    <property type="component" value="Unassembled WGS sequence"/>
</dbReference>
<name>A0A2S7YL64_BEABA</name>
<dbReference type="Pfam" id="PF12520">
    <property type="entry name" value="DUF3723"/>
    <property type="match status" value="1"/>
</dbReference>
<comment type="caution">
    <text evidence="3">The sequence shown here is derived from an EMBL/GenBank/DDBJ whole genome shotgun (WGS) entry which is preliminary data.</text>
</comment>
<feature type="compositionally biased region" description="Basic and acidic residues" evidence="2">
    <location>
        <begin position="721"/>
        <end position="735"/>
    </location>
</feature>
<evidence type="ECO:0000313" key="3">
    <source>
        <dbReference type="EMBL" id="PQK16827.1"/>
    </source>
</evidence>
<keyword evidence="1" id="KW-0175">Coiled coil</keyword>
<dbReference type="InterPro" id="IPR022198">
    <property type="entry name" value="DUF3723"/>
</dbReference>
<evidence type="ECO:0000256" key="1">
    <source>
        <dbReference type="SAM" id="Coils"/>
    </source>
</evidence>
<feature type="coiled-coil region" evidence="1">
    <location>
        <begin position="611"/>
        <end position="662"/>
    </location>
</feature>